<protein>
    <submittedName>
        <fullName evidence="2">Uncharacterized protein</fullName>
    </submittedName>
</protein>
<keyword evidence="3" id="KW-1185">Reference proteome</keyword>
<accession>A0ABM6MDB6</accession>
<dbReference type="EMBL" id="CP016774">
    <property type="protein sequence ID" value="ASY16902.1"/>
    <property type="molecule type" value="Genomic_DNA"/>
</dbReference>
<keyword evidence="1" id="KW-1133">Transmembrane helix</keyword>
<keyword evidence="1" id="KW-0812">Transmembrane</keyword>
<dbReference type="RefSeq" id="WP_095674456.1">
    <property type="nucleotide sequence ID" value="NZ_CP016774.1"/>
</dbReference>
<evidence type="ECO:0000313" key="3">
    <source>
        <dbReference type="Proteomes" id="UP000217177"/>
    </source>
</evidence>
<organism evidence="2 3">
    <name type="scientific">Candidatus Planktophila versatilis</name>
    <dbReference type="NCBI Taxonomy" id="1884905"/>
    <lineage>
        <taxon>Bacteria</taxon>
        <taxon>Bacillati</taxon>
        <taxon>Actinomycetota</taxon>
        <taxon>Actinomycetes</taxon>
        <taxon>Candidatus Nanopelagicales</taxon>
        <taxon>Candidatus Nanopelagicaceae</taxon>
        <taxon>Candidatus Planktophila</taxon>
    </lineage>
</organism>
<sequence length="131" mass="14297">MAMVIKSNKRMSLLLAILLAVFSTGIVIAHQCHSMQSDQVAIQANHSGDHVAPTTSVKPLSFASSSNALMDVGCAVLFIVVLLLGRKLHYLRAPSSQLKEYLTNGRRLISAQRNQFIQLSLSRAQLGVIRI</sequence>
<feature type="transmembrane region" description="Helical" evidence="1">
    <location>
        <begin position="68"/>
        <end position="85"/>
    </location>
</feature>
<keyword evidence="1" id="KW-0472">Membrane</keyword>
<evidence type="ECO:0000313" key="2">
    <source>
        <dbReference type="EMBL" id="ASY16902.1"/>
    </source>
</evidence>
<evidence type="ECO:0000256" key="1">
    <source>
        <dbReference type="SAM" id="Phobius"/>
    </source>
</evidence>
<reference evidence="2 3" key="1">
    <citation type="submission" date="2016-07" db="EMBL/GenBank/DDBJ databases">
        <title>High microdiversification within the ubiquitous acI lineage of Actinobacteria.</title>
        <authorList>
            <person name="Neuenschwander S.M."/>
            <person name="Salcher M."/>
            <person name="Ghai R."/>
            <person name="Pernthaler J."/>
        </authorList>
    </citation>
    <scope>NUCLEOTIDE SEQUENCE [LARGE SCALE GENOMIC DNA]</scope>
    <source>
        <strain evidence="2">MMS-IA-79</strain>
    </source>
</reference>
<dbReference type="Proteomes" id="UP000217177">
    <property type="component" value="Chromosome"/>
</dbReference>
<proteinExistence type="predicted"/>
<name>A0ABM6MDB6_9ACTN</name>
<gene>
    <name evidence="2" type="ORF">A1sIA79_01335</name>
</gene>